<reference evidence="3" key="1">
    <citation type="submission" date="2016-06" db="EMBL/GenBank/DDBJ databases">
        <title>De novo assembly and RNA-Seq shows season-dependent expression and editing in black bear kidneys.</title>
        <authorList>
            <person name="Korstanje R."/>
            <person name="Srivastava A."/>
            <person name="Sarsani V.K."/>
            <person name="Sheehan S.M."/>
            <person name="Seger R.L."/>
            <person name="Barter M.E."/>
            <person name="Lindqvist C."/>
            <person name="Brody L.C."/>
            <person name="Mullikin J.C."/>
        </authorList>
    </citation>
    <scope>NUCLEOTIDE SEQUENCE [LARGE SCALE GENOMIC DNA]</scope>
</reference>
<sequence>MYCDESEWFSWPWMRPSSLCGAGQVTGGQGRARPGASPPPRHRRSPGSPARRCAAASRPPPPCCPPPAGARPSPPPCSGGRGRGRVRGEPPPLSLVLAPTLQGWPLGKPHSPSDLGPSDARAPLRKQPHQLREGARR</sequence>
<proteinExistence type="predicted"/>
<dbReference type="Ensembl" id="ENSUAMT00000031046.1">
    <property type="protein sequence ID" value="ENSUAMP00000027785.1"/>
    <property type="gene ID" value="ENSUAMG00000021481.1"/>
</dbReference>
<feature type="compositionally biased region" description="Low complexity" evidence="1">
    <location>
        <begin position="46"/>
        <end position="57"/>
    </location>
</feature>
<feature type="region of interest" description="Disordered" evidence="1">
    <location>
        <begin position="20"/>
        <end position="137"/>
    </location>
</feature>
<dbReference type="AlphaFoldDB" id="A0A452S6P6"/>
<evidence type="ECO:0000256" key="1">
    <source>
        <dbReference type="SAM" id="MobiDB-lite"/>
    </source>
</evidence>
<organism evidence="2 3">
    <name type="scientific">Ursus americanus</name>
    <name type="common">American black bear</name>
    <name type="synonym">Euarctos americanus</name>
    <dbReference type="NCBI Taxonomy" id="9643"/>
    <lineage>
        <taxon>Eukaryota</taxon>
        <taxon>Metazoa</taxon>
        <taxon>Chordata</taxon>
        <taxon>Craniata</taxon>
        <taxon>Vertebrata</taxon>
        <taxon>Euteleostomi</taxon>
        <taxon>Mammalia</taxon>
        <taxon>Eutheria</taxon>
        <taxon>Laurasiatheria</taxon>
        <taxon>Carnivora</taxon>
        <taxon>Caniformia</taxon>
        <taxon>Ursidae</taxon>
        <taxon>Ursus</taxon>
    </lineage>
</organism>
<name>A0A452S6P6_URSAM</name>
<evidence type="ECO:0000313" key="3">
    <source>
        <dbReference type="Proteomes" id="UP000291022"/>
    </source>
</evidence>
<evidence type="ECO:0000313" key="2">
    <source>
        <dbReference type="Ensembl" id="ENSUAMP00000027785.1"/>
    </source>
</evidence>
<dbReference type="GeneTree" id="ENSGT00950000186147"/>
<dbReference type="Proteomes" id="UP000291022">
    <property type="component" value="Unassembled WGS sequence"/>
</dbReference>
<protein>
    <submittedName>
        <fullName evidence="2">Uncharacterized protein</fullName>
    </submittedName>
</protein>
<reference evidence="2" key="2">
    <citation type="submission" date="2025-08" db="UniProtKB">
        <authorList>
            <consortium name="Ensembl"/>
        </authorList>
    </citation>
    <scope>IDENTIFICATION</scope>
</reference>
<accession>A0A452S6P6</accession>
<reference evidence="2" key="3">
    <citation type="submission" date="2025-09" db="UniProtKB">
        <authorList>
            <consortium name="Ensembl"/>
        </authorList>
    </citation>
    <scope>IDENTIFICATION</scope>
</reference>
<keyword evidence="3" id="KW-1185">Reference proteome</keyword>
<feature type="compositionally biased region" description="Pro residues" evidence="1">
    <location>
        <begin position="58"/>
        <end position="77"/>
    </location>
</feature>